<sequence length="344" mass="40010">MYVLIQKDDLKSRMWSRSLQPHGINLMALHGSPIKWSLFYIKSSIKYKPKAIIFRYLNDYPSLGKTLLRFFSEALTIAMAKINGTAIYWICHNVDKETDSYYPYLSKIRRNLLQSYSERIFVLDEILVPYAIKAFPKAKVDNISFGTFEIKNKDYDRIKEINDFITENKSDRTIFGLCIGSINYKTIHFLEIPKLLQNAKDQGIDLKLIVGGPISGYLREKHPEIFSYYTESKNIFFVDGFIKHEELDIREISFVFKSNTDLSVPLSYYTAAKANVPIMAIEDTFSAEIVIAYNLGEVVNKDYKNLSQIIEKVNNTKYSYDSFLRKNSWDRTALKLKKYLQNGE</sequence>
<dbReference type="EMBL" id="WYET01000001">
    <property type="protein sequence ID" value="NVN17059.1"/>
    <property type="molecule type" value="Genomic_DNA"/>
</dbReference>
<proteinExistence type="predicted"/>
<dbReference type="SUPFAM" id="SSF53756">
    <property type="entry name" value="UDP-Glycosyltransferase/glycogen phosphorylase"/>
    <property type="match status" value="1"/>
</dbReference>
<reference evidence="1 2" key="1">
    <citation type="submission" date="2020-01" db="EMBL/GenBank/DDBJ databases">
        <title>Draft Genome Analysis of Muricauda sp. HICW Isolated from coastal seawater of PR China.</title>
        <authorList>
            <person name="Chen M.-X."/>
        </authorList>
    </citation>
    <scope>NUCLEOTIDE SEQUENCE [LARGE SCALE GENOMIC DNA]</scope>
    <source>
        <strain evidence="1 2">HICW</strain>
    </source>
</reference>
<accession>A0A850NAW0</accession>
<protein>
    <recommendedName>
        <fullName evidence="3">Glycosyl transferase family 1 domain-containing protein</fullName>
    </recommendedName>
</protein>
<evidence type="ECO:0000313" key="2">
    <source>
        <dbReference type="Proteomes" id="UP000558089"/>
    </source>
</evidence>
<evidence type="ECO:0008006" key="3">
    <source>
        <dbReference type="Google" id="ProtNLM"/>
    </source>
</evidence>
<dbReference type="AlphaFoldDB" id="A0A850NAW0"/>
<keyword evidence="2" id="KW-1185">Reference proteome</keyword>
<name>A0A850NAW0_9FLAO</name>
<evidence type="ECO:0000313" key="1">
    <source>
        <dbReference type="EMBL" id="NVN17059.1"/>
    </source>
</evidence>
<comment type="caution">
    <text evidence="1">The sequence shown here is derived from an EMBL/GenBank/DDBJ whole genome shotgun (WGS) entry which is preliminary data.</text>
</comment>
<gene>
    <name evidence="1" type="ORF">GUA46_01790</name>
</gene>
<organism evidence="1 2">
    <name type="scientific">Flagellimonas chongwuensis</name>
    <dbReference type="NCBI Taxonomy" id="2697365"/>
    <lineage>
        <taxon>Bacteria</taxon>
        <taxon>Pseudomonadati</taxon>
        <taxon>Bacteroidota</taxon>
        <taxon>Flavobacteriia</taxon>
        <taxon>Flavobacteriales</taxon>
        <taxon>Flavobacteriaceae</taxon>
        <taxon>Flagellimonas</taxon>
    </lineage>
</organism>
<dbReference type="Proteomes" id="UP000558089">
    <property type="component" value="Unassembled WGS sequence"/>
</dbReference>